<dbReference type="Proteomes" id="UP000523087">
    <property type="component" value="Unassembled WGS sequence"/>
</dbReference>
<comment type="caution">
    <text evidence="2">The sequence shown here is derived from an EMBL/GenBank/DDBJ whole genome shotgun (WGS) entry which is preliminary data.</text>
</comment>
<evidence type="ECO:0000256" key="1">
    <source>
        <dbReference type="SAM" id="Phobius"/>
    </source>
</evidence>
<protein>
    <submittedName>
        <fullName evidence="2">Uncharacterized membrane protein YheB (UPF0754 family)</fullName>
    </submittedName>
</protein>
<dbReference type="EMBL" id="JACDUT010000004">
    <property type="protein sequence ID" value="MBA2874785.1"/>
    <property type="molecule type" value="Genomic_DNA"/>
</dbReference>
<keyword evidence="1" id="KW-1133">Transmembrane helix</keyword>
<name>A0A7V9Z6D6_9BACL</name>
<reference evidence="2 3" key="1">
    <citation type="submission" date="2020-07" db="EMBL/GenBank/DDBJ databases">
        <title>Genomic Encyclopedia of Type Strains, Phase IV (KMG-IV): sequencing the most valuable type-strain genomes for metagenomic binning, comparative biology and taxonomic classification.</title>
        <authorList>
            <person name="Goeker M."/>
        </authorList>
    </citation>
    <scope>NUCLEOTIDE SEQUENCE [LARGE SCALE GENOMIC DNA]</scope>
    <source>
        <strain evidence="2 3">DSM 15730</strain>
    </source>
</reference>
<gene>
    <name evidence="2" type="ORF">HNR31_001556</name>
</gene>
<feature type="transmembrane region" description="Helical" evidence="1">
    <location>
        <begin position="12"/>
        <end position="32"/>
    </location>
</feature>
<dbReference type="AlphaFoldDB" id="A0A7V9Z6D6"/>
<keyword evidence="1" id="KW-0472">Membrane</keyword>
<organism evidence="2 3">
    <name type="scientific">Thermaerobacillus caldiproteolyticus</name>
    <dbReference type="NCBI Taxonomy" id="247480"/>
    <lineage>
        <taxon>Bacteria</taxon>
        <taxon>Bacillati</taxon>
        <taxon>Bacillota</taxon>
        <taxon>Bacilli</taxon>
        <taxon>Bacillales</taxon>
        <taxon>Anoxybacillaceae</taxon>
        <taxon>Thermaerobacillus</taxon>
    </lineage>
</organism>
<evidence type="ECO:0000313" key="3">
    <source>
        <dbReference type="Proteomes" id="UP000523087"/>
    </source>
</evidence>
<keyword evidence="1" id="KW-0812">Transmembrane</keyword>
<keyword evidence="3" id="KW-1185">Reference proteome</keyword>
<sequence length="33" mass="3531">MGKGRNMETILYLLFMIAVGAIIGGVTNLLAFC</sequence>
<proteinExistence type="predicted"/>
<accession>A0A7V9Z6D6</accession>
<evidence type="ECO:0000313" key="2">
    <source>
        <dbReference type="EMBL" id="MBA2874785.1"/>
    </source>
</evidence>